<keyword evidence="3" id="KW-1185">Reference proteome</keyword>
<comment type="caution">
    <text evidence="2">The sequence shown here is derived from an EMBL/GenBank/DDBJ whole genome shotgun (WGS) entry which is preliminary data.</text>
</comment>
<dbReference type="AlphaFoldDB" id="A0A2W1JP27"/>
<sequence length="445" mass="49280">MNLLETWESTFNQLGDILLENLISDEQLVIEMGGEQSHFMRFNKAQVRQSGIVTDATVKLRLITEQRTAYASFPFTGDLAIDSAAGLDNLSYLREIIPQLPEDPYVILPQNQGSSHEVYAGQLLPPEQAATAILENMGNVDFTGLYTSGPVVRANRNSAGQKHWFATETFVLDYSMITPTEKAVKSIYAGANWQQKQYKEHIAQSKKQLVVMERPVKTVPPGKYRTYFAPEAVAEMISMLSWGAVSEASMRQGGSALAKLREGKSLSSKLSLRENFHLGTVPRFNDLGEVAPEDVPIVTAGQLTNTLVSSRTAKEYGVSSNAAAGSEGMRSAEMLPGKLASEDIVTQLDTGLYLSNLHYLNWSDRNGGRITGMTRFACFWVEKGEIKQPIKDLRFDESLYSFWGENLEAITDFQELVPEVDTYEARSLGGAKVPGMLVQDFTFTL</sequence>
<dbReference type="GO" id="GO:0008237">
    <property type="term" value="F:metallopeptidase activity"/>
    <property type="evidence" value="ECO:0007669"/>
    <property type="project" value="UniProtKB-KW"/>
</dbReference>
<dbReference type="EC" id="3.4.-.-" evidence="2"/>
<dbReference type="RefSeq" id="WP_233501268.1">
    <property type="nucleotide sequence ID" value="NZ_CAWNWM010000001.1"/>
</dbReference>
<dbReference type="Pfam" id="PF19289">
    <property type="entry name" value="PmbA_TldD_3rd"/>
    <property type="match status" value="1"/>
</dbReference>
<protein>
    <submittedName>
        <fullName evidence="2">Metalloprotease PmbA</fullName>
        <ecNumber evidence="2">3.4.-.-</ecNumber>
    </submittedName>
</protein>
<evidence type="ECO:0000313" key="3">
    <source>
        <dbReference type="Proteomes" id="UP000248857"/>
    </source>
</evidence>
<name>A0A2W1JP27_9CYAN</name>
<evidence type="ECO:0000259" key="1">
    <source>
        <dbReference type="Pfam" id="PF19289"/>
    </source>
</evidence>
<dbReference type="InterPro" id="IPR045569">
    <property type="entry name" value="Metalloprtase-TldD/E_C"/>
</dbReference>
<keyword evidence="2" id="KW-0378">Hydrolase</keyword>
<proteinExistence type="predicted"/>
<evidence type="ECO:0000313" key="2">
    <source>
        <dbReference type="EMBL" id="PZD75083.1"/>
    </source>
</evidence>
<accession>A0A2W1JP27</accession>
<feature type="domain" description="Metalloprotease TldD/E C-terminal" evidence="1">
    <location>
        <begin position="221"/>
        <end position="444"/>
    </location>
</feature>
<dbReference type="Proteomes" id="UP000248857">
    <property type="component" value="Unassembled WGS sequence"/>
</dbReference>
<organism evidence="2 3">
    <name type="scientific">Acaryochloris thomasi RCC1774</name>
    <dbReference type="NCBI Taxonomy" id="1764569"/>
    <lineage>
        <taxon>Bacteria</taxon>
        <taxon>Bacillati</taxon>
        <taxon>Cyanobacteriota</taxon>
        <taxon>Cyanophyceae</taxon>
        <taxon>Acaryochloridales</taxon>
        <taxon>Acaryochloridaceae</taxon>
        <taxon>Acaryochloris</taxon>
        <taxon>Acaryochloris thomasi</taxon>
    </lineage>
</organism>
<dbReference type="PANTHER" id="PTHR43666:SF1">
    <property type="entry name" value="CONSERVED PROTEIN"/>
    <property type="match status" value="1"/>
</dbReference>
<dbReference type="InterPro" id="IPR036059">
    <property type="entry name" value="TldD/PmbA_sf"/>
</dbReference>
<dbReference type="PANTHER" id="PTHR43666">
    <property type="entry name" value="TLDD PROTEIN"/>
    <property type="match status" value="1"/>
</dbReference>
<dbReference type="EMBL" id="PQWO01000001">
    <property type="protein sequence ID" value="PZD75083.1"/>
    <property type="molecule type" value="Genomic_DNA"/>
</dbReference>
<dbReference type="SUPFAM" id="SSF111283">
    <property type="entry name" value="Putative modulator of DNA gyrase, PmbA/TldD"/>
    <property type="match status" value="1"/>
</dbReference>
<keyword evidence="2" id="KW-0645">Protease</keyword>
<gene>
    <name evidence="2" type="primary">pmbA_1</name>
    <name evidence="2" type="ORF">C1752_00461</name>
</gene>
<keyword evidence="2" id="KW-0482">Metalloprotease</keyword>
<dbReference type="GO" id="GO:0006508">
    <property type="term" value="P:proteolysis"/>
    <property type="evidence" value="ECO:0007669"/>
    <property type="project" value="UniProtKB-KW"/>
</dbReference>
<reference evidence="2 3" key="1">
    <citation type="journal article" date="2018" name="Sci. Rep.">
        <title>A novel species of the marine cyanobacterium Acaryochloris with a unique pigment content and lifestyle.</title>
        <authorList>
            <person name="Partensky F."/>
            <person name="Six C."/>
            <person name="Ratin M."/>
            <person name="Garczarek L."/>
            <person name="Vaulot D."/>
            <person name="Probert I."/>
            <person name="Calteau A."/>
            <person name="Gourvil P."/>
            <person name="Marie D."/>
            <person name="Grebert T."/>
            <person name="Bouchier C."/>
            <person name="Le Panse S."/>
            <person name="Gachenot M."/>
            <person name="Rodriguez F."/>
            <person name="Garrido J.L."/>
        </authorList>
    </citation>
    <scope>NUCLEOTIDE SEQUENCE [LARGE SCALE GENOMIC DNA]</scope>
    <source>
        <strain evidence="2 3">RCC1774</strain>
    </source>
</reference>